<proteinExistence type="predicted"/>
<dbReference type="Proteomes" id="UP000574067">
    <property type="component" value="Unassembled WGS sequence"/>
</dbReference>
<evidence type="ECO:0000313" key="2">
    <source>
        <dbReference type="Proteomes" id="UP000574067"/>
    </source>
</evidence>
<accession>A0A848FGJ9</accession>
<dbReference type="RefSeq" id="WP_169161894.1">
    <property type="nucleotide sequence ID" value="NZ_JABBFW010000014.1"/>
</dbReference>
<sequence>MNPMEELLDGEEVPNLIHATPADVARAKANDVGEPALLVAFTQAEARAAGAFAETALTEADALASARGEEA</sequence>
<keyword evidence="2" id="KW-1185">Reference proteome</keyword>
<dbReference type="AlphaFoldDB" id="A0A848FGJ9"/>
<comment type="caution">
    <text evidence="1">The sequence shown here is derived from an EMBL/GenBank/DDBJ whole genome shotgun (WGS) entry which is preliminary data.</text>
</comment>
<organism evidence="1 2">
    <name type="scientific">Azohydromonas caseinilytica</name>
    <dbReference type="NCBI Taxonomy" id="2728836"/>
    <lineage>
        <taxon>Bacteria</taxon>
        <taxon>Pseudomonadati</taxon>
        <taxon>Pseudomonadota</taxon>
        <taxon>Betaproteobacteria</taxon>
        <taxon>Burkholderiales</taxon>
        <taxon>Sphaerotilaceae</taxon>
        <taxon>Azohydromonas</taxon>
    </lineage>
</organism>
<evidence type="ECO:0000313" key="1">
    <source>
        <dbReference type="EMBL" id="NML16991.1"/>
    </source>
</evidence>
<dbReference type="EMBL" id="JABBFW010000014">
    <property type="protein sequence ID" value="NML16991.1"/>
    <property type="molecule type" value="Genomic_DNA"/>
</dbReference>
<reference evidence="1 2" key="1">
    <citation type="submission" date="2020-04" db="EMBL/GenBank/DDBJ databases">
        <title>Azohydromonas sp. isolated from soil.</title>
        <authorList>
            <person name="Dahal R.H."/>
        </authorList>
    </citation>
    <scope>NUCLEOTIDE SEQUENCE [LARGE SCALE GENOMIC DNA]</scope>
    <source>
        <strain evidence="1 2">G-1-1-14</strain>
    </source>
</reference>
<protein>
    <submittedName>
        <fullName evidence="1">Uncharacterized protein</fullName>
    </submittedName>
</protein>
<gene>
    <name evidence="1" type="ORF">HHL10_18580</name>
</gene>
<name>A0A848FGJ9_9BURK</name>